<keyword evidence="12" id="KW-1185">Reference proteome</keyword>
<keyword evidence="2 10" id="KW-0813">Transport</keyword>
<evidence type="ECO:0000313" key="11">
    <source>
        <dbReference type="EMBL" id="SMH43303.1"/>
    </source>
</evidence>
<dbReference type="RefSeq" id="WP_085464760.1">
    <property type="nucleotide sequence ID" value="NZ_FXBL01000004.1"/>
</dbReference>
<sequence length="384" mass="41438">MNIKGLLLGSAAALAAVTGANAADAVMAPEPEPVEYVRVCDAYGSGFFYIPGTETCLQISGYVWYQVGTGSYDNAFDTPSYNYGVSQQDGWMKSVRARLNIDARSETEWGTLRSYIRLQADWNGTGSYPGLGTNDGPVGIDQAYIELGGLRMGYTESAWAETVNGISSYGSHTWGGLYYGYQERALIQYNFSSNGFFGTISLEDDALDGEGYVPDVVALVGYGGGWGAVWARAAYDESFDGTSDGFGGFNDGGFAASIGTQINIPNMPGSSFRLIGYYADGDHQYGAGSSWTAFSTMGNSEFSVLASYYQQFTETFGASVGVQYFNDFYVAGTDISTGVDGWSADLGLVWVPVTNFEVRTELNYDDNDVDDGTVSGYLRFTRFF</sequence>
<evidence type="ECO:0000256" key="9">
    <source>
        <dbReference type="ARBA" id="ARBA00023237"/>
    </source>
</evidence>
<evidence type="ECO:0000256" key="8">
    <source>
        <dbReference type="ARBA" id="ARBA00023136"/>
    </source>
</evidence>
<evidence type="ECO:0000256" key="7">
    <source>
        <dbReference type="ARBA" id="ARBA00023114"/>
    </source>
</evidence>
<dbReference type="OrthoDB" id="7801681at2"/>
<protein>
    <recommendedName>
        <fullName evidence="10">Porin</fullName>
    </recommendedName>
</protein>
<accession>A0A1X7NZM1</accession>
<dbReference type="AlphaFoldDB" id="A0A1X7NZM1"/>
<keyword evidence="3 10" id="KW-1134">Transmembrane beta strand</keyword>
<proteinExistence type="inferred from homology"/>
<dbReference type="InterPro" id="IPR003684">
    <property type="entry name" value="Porin_alphabac"/>
</dbReference>
<dbReference type="EMBL" id="FXBL01000004">
    <property type="protein sequence ID" value="SMH43303.1"/>
    <property type="molecule type" value="Genomic_DNA"/>
</dbReference>
<evidence type="ECO:0000256" key="6">
    <source>
        <dbReference type="ARBA" id="ARBA00023065"/>
    </source>
</evidence>
<organism evidence="11 12">
    <name type="scientific">Mesorhizobium australicum</name>
    <dbReference type="NCBI Taxonomy" id="536018"/>
    <lineage>
        <taxon>Bacteria</taxon>
        <taxon>Pseudomonadati</taxon>
        <taxon>Pseudomonadota</taxon>
        <taxon>Alphaproteobacteria</taxon>
        <taxon>Hyphomicrobiales</taxon>
        <taxon>Phyllobacteriaceae</taxon>
        <taxon>Mesorhizobium</taxon>
    </lineage>
</organism>
<dbReference type="GO" id="GO:0015288">
    <property type="term" value="F:porin activity"/>
    <property type="evidence" value="ECO:0007669"/>
    <property type="project" value="UniProtKB-KW"/>
</dbReference>
<keyword evidence="5 10" id="KW-0732">Signal</keyword>
<dbReference type="GO" id="GO:0009279">
    <property type="term" value="C:cell outer membrane"/>
    <property type="evidence" value="ECO:0007669"/>
    <property type="project" value="UniProtKB-SubCell"/>
</dbReference>
<comment type="function">
    <text evidence="10">Forms passive diffusion pores that allow small molecular weight hydrophilic materials across the outer membrane.</text>
</comment>
<evidence type="ECO:0000256" key="10">
    <source>
        <dbReference type="RuleBase" id="RU364005"/>
    </source>
</evidence>
<comment type="similarity">
    <text evidence="1 10">Belongs to the alphaproteobacteria porin family.</text>
</comment>
<keyword evidence="8 10" id="KW-0472">Membrane</keyword>
<comment type="subcellular location">
    <subcellularLocation>
        <location evidence="10">Cell outer membrane</location>
        <topology evidence="10">Multi-pass membrane protein</topology>
    </subcellularLocation>
</comment>
<keyword evidence="9 10" id="KW-0998">Cell outer membrane</keyword>
<keyword evidence="4 10" id="KW-0812">Transmembrane</keyword>
<evidence type="ECO:0000256" key="1">
    <source>
        <dbReference type="ARBA" id="ARBA00009521"/>
    </source>
</evidence>
<evidence type="ECO:0000256" key="4">
    <source>
        <dbReference type="ARBA" id="ARBA00022692"/>
    </source>
</evidence>
<feature type="chain" id="PRO_5011809110" description="Porin" evidence="10">
    <location>
        <begin position="23"/>
        <end position="384"/>
    </location>
</feature>
<evidence type="ECO:0000256" key="5">
    <source>
        <dbReference type="ARBA" id="ARBA00022729"/>
    </source>
</evidence>
<name>A0A1X7NZM1_9HYPH</name>
<dbReference type="Proteomes" id="UP000193083">
    <property type="component" value="Unassembled WGS sequence"/>
</dbReference>
<dbReference type="GO" id="GO:0006811">
    <property type="term" value="P:monoatomic ion transport"/>
    <property type="evidence" value="ECO:0007669"/>
    <property type="project" value="UniProtKB-KW"/>
</dbReference>
<evidence type="ECO:0000313" key="12">
    <source>
        <dbReference type="Proteomes" id="UP000193083"/>
    </source>
</evidence>
<gene>
    <name evidence="11" type="ORF">SAMN02982922_2863</name>
</gene>
<evidence type="ECO:0000256" key="3">
    <source>
        <dbReference type="ARBA" id="ARBA00022452"/>
    </source>
</evidence>
<keyword evidence="7 10" id="KW-0626">Porin</keyword>
<comment type="domain">
    <text evidence="10">Consists of 16-stranded beta-barrel sheets, with large surface-exposed loops, that form a transmembrane pore at the center of each barrel. The pore is partially ocluded by a peptide loop that folds into the pore lumen.</text>
</comment>
<dbReference type="Pfam" id="PF02530">
    <property type="entry name" value="Porin_2"/>
    <property type="match status" value="1"/>
</dbReference>
<keyword evidence="6 10" id="KW-0406">Ion transport</keyword>
<dbReference type="GO" id="GO:0046930">
    <property type="term" value="C:pore complex"/>
    <property type="evidence" value="ECO:0007669"/>
    <property type="project" value="UniProtKB-KW"/>
</dbReference>
<reference evidence="12" key="1">
    <citation type="submission" date="2017-04" db="EMBL/GenBank/DDBJ databases">
        <authorList>
            <person name="Varghese N."/>
            <person name="Submissions S."/>
        </authorList>
    </citation>
    <scope>NUCLEOTIDE SEQUENCE [LARGE SCALE GENOMIC DNA]</scope>
    <source>
        <strain evidence="12">B5P</strain>
    </source>
</reference>
<feature type="signal peptide" evidence="10">
    <location>
        <begin position="1"/>
        <end position="22"/>
    </location>
</feature>
<evidence type="ECO:0000256" key="2">
    <source>
        <dbReference type="ARBA" id="ARBA00022448"/>
    </source>
</evidence>